<keyword evidence="3" id="KW-1185">Reference proteome</keyword>
<gene>
    <name evidence="2" type="ORF">AKJ09_02351</name>
</gene>
<name>A0A0K1PQ85_9BACT</name>
<proteinExistence type="predicted"/>
<reference evidence="2 3" key="1">
    <citation type="submission" date="2015-08" db="EMBL/GenBank/DDBJ databases">
        <authorList>
            <person name="Babu N.S."/>
            <person name="Beckwith C.J."/>
            <person name="Beseler K.G."/>
            <person name="Brison A."/>
            <person name="Carone J.V."/>
            <person name="Caskin T.P."/>
            <person name="Diamond M."/>
            <person name="Durham M.E."/>
            <person name="Foxe J.M."/>
            <person name="Go M."/>
            <person name="Henderson B.A."/>
            <person name="Jones I.B."/>
            <person name="McGettigan J.A."/>
            <person name="Micheletti S.J."/>
            <person name="Nasrallah M.E."/>
            <person name="Ortiz D."/>
            <person name="Piller C.R."/>
            <person name="Privatt S.R."/>
            <person name="Schneider S.L."/>
            <person name="Sharp S."/>
            <person name="Smith T.C."/>
            <person name="Stanton J.D."/>
            <person name="Ullery H.E."/>
            <person name="Wilson R.J."/>
            <person name="Serrano M.G."/>
            <person name="Buck G."/>
            <person name="Lee V."/>
            <person name="Wang Y."/>
            <person name="Carvalho R."/>
            <person name="Voegtly L."/>
            <person name="Shi R."/>
            <person name="Duckworth R."/>
            <person name="Johnson A."/>
            <person name="Loviza R."/>
            <person name="Walstead R."/>
            <person name="Shah Z."/>
            <person name="Kiflezghi M."/>
            <person name="Wade K."/>
            <person name="Ball S.L."/>
            <person name="Bradley K.W."/>
            <person name="Asai D.J."/>
            <person name="Bowman C.A."/>
            <person name="Russell D.A."/>
            <person name="Pope W.H."/>
            <person name="Jacobs-Sera D."/>
            <person name="Hendrix R.W."/>
            <person name="Hatfull G.F."/>
        </authorList>
    </citation>
    <scope>NUCLEOTIDE SEQUENCE [LARGE SCALE GENOMIC DNA]</scope>
    <source>
        <strain evidence="2 3">DSM 27648</strain>
    </source>
</reference>
<evidence type="ECO:0000313" key="3">
    <source>
        <dbReference type="Proteomes" id="UP000064967"/>
    </source>
</evidence>
<accession>A0A0K1PQ85</accession>
<dbReference type="KEGG" id="llu:AKJ09_02351"/>
<sequence length="41" mass="4649">MAKSVTARRHGVEHVAPRHSLTGERRSCRRRTSPHITGFLP</sequence>
<evidence type="ECO:0000313" key="2">
    <source>
        <dbReference type="EMBL" id="AKU95687.1"/>
    </source>
</evidence>
<evidence type="ECO:0000256" key="1">
    <source>
        <dbReference type="SAM" id="MobiDB-lite"/>
    </source>
</evidence>
<protein>
    <submittedName>
        <fullName evidence="2">Uncharacterized protein</fullName>
    </submittedName>
</protein>
<dbReference type="EMBL" id="CP012333">
    <property type="protein sequence ID" value="AKU95687.1"/>
    <property type="molecule type" value="Genomic_DNA"/>
</dbReference>
<feature type="region of interest" description="Disordered" evidence="1">
    <location>
        <begin position="1"/>
        <end position="41"/>
    </location>
</feature>
<dbReference type="Proteomes" id="UP000064967">
    <property type="component" value="Chromosome"/>
</dbReference>
<dbReference type="AlphaFoldDB" id="A0A0K1PQ85"/>
<feature type="compositionally biased region" description="Basic and acidic residues" evidence="1">
    <location>
        <begin position="10"/>
        <end position="26"/>
    </location>
</feature>
<organism evidence="2 3">
    <name type="scientific">Labilithrix luteola</name>
    <dbReference type="NCBI Taxonomy" id="1391654"/>
    <lineage>
        <taxon>Bacteria</taxon>
        <taxon>Pseudomonadati</taxon>
        <taxon>Myxococcota</taxon>
        <taxon>Polyangia</taxon>
        <taxon>Polyangiales</taxon>
        <taxon>Labilitrichaceae</taxon>
        <taxon>Labilithrix</taxon>
    </lineage>
</organism>